<keyword evidence="8" id="KW-1185">Reference proteome</keyword>
<dbReference type="PANTHER" id="PTHR30086">
    <property type="entry name" value="ARGININE EXPORTER PROTEIN ARGO"/>
    <property type="match status" value="1"/>
</dbReference>
<feature type="transmembrane region" description="Helical" evidence="6">
    <location>
        <begin position="12"/>
        <end position="34"/>
    </location>
</feature>
<evidence type="ECO:0000313" key="8">
    <source>
        <dbReference type="Proteomes" id="UP000317316"/>
    </source>
</evidence>
<evidence type="ECO:0000256" key="5">
    <source>
        <dbReference type="ARBA" id="ARBA00023136"/>
    </source>
</evidence>
<sequence length="214" mass="23637">MFDFINLDFTHFTAFLVATLVIAIVPGPDMAYIVSRSIAEGKKVGIATSFGMQVGVMFHILLAAFGLSALLMTSALVFQIIKYIGAAYLIYLGIQTIRDKKGININIQDNQGGIRKAFWQGAIIDIFNPKVALFFLTFLPQFISPNMRNTFFQFIFLGVVFALLTLIVDIGYSMIAGSIKNVLTKNNTAMQWQKKISGFTLVGLGTLLAFEKRG</sequence>
<keyword evidence="2" id="KW-1003">Cell membrane</keyword>
<feature type="transmembrane region" description="Helical" evidence="6">
    <location>
        <begin position="46"/>
        <end position="70"/>
    </location>
</feature>
<dbReference type="PANTHER" id="PTHR30086:SF20">
    <property type="entry name" value="ARGININE EXPORTER PROTEIN ARGO-RELATED"/>
    <property type="match status" value="1"/>
</dbReference>
<name>A0A544SRG6_9BACI</name>
<dbReference type="AlphaFoldDB" id="A0A544SRG6"/>
<feature type="transmembrane region" description="Helical" evidence="6">
    <location>
        <begin position="117"/>
        <end position="139"/>
    </location>
</feature>
<proteinExistence type="predicted"/>
<evidence type="ECO:0000256" key="6">
    <source>
        <dbReference type="SAM" id="Phobius"/>
    </source>
</evidence>
<reference evidence="7 8" key="1">
    <citation type="submission" date="2019-05" db="EMBL/GenBank/DDBJ databases">
        <title>Psychrobacillus vulpis sp. nov., a new species isolated from feces of a red fox that inhabits in The Tablas de Daimiel Natural Park, Albacete, Spain.</title>
        <authorList>
            <person name="Rodriguez M."/>
            <person name="Reina J.C."/>
            <person name="Bejar V."/>
            <person name="Llamas I."/>
        </authorList>
    </citation>
    <scope>NUCLEOTIDE SEQUENCE [LARGE SCALE GENOMIC DNA]</scope>
    <source>
        <strain evidence="7 8">NEAU-3TGS17</strain>
    </source>
</reference>
<organism evidence="7 8">
    <name type="scientific">Psychrobacillus lasiicapitis</name>
    <dbReference type="NCBI Taxonomy" id="1636719"/>
    <lineage>
        <taxon>Bacteria</taxon>
        <taxon>Bacillati</taxon>
        <taxon>Bacillota</taxon>
        <taxon>Bacilli</taxon>
        <taxon>Bacillales</taxon>
        <taxon>Bacillaceae</taxon>
        <taxon>Psychrobacillus</taxon>
    </lineage>
</organism>
<keyword evidence="4 6" id="KW-1133">Transmembrane helix</keyword>
<dbReference type="EMBL" id="VDGH01000021">
    <property type="protein sequence ID" value="TQR07769.1"/>
    <property type="molecule type" value="Genomic_DNA"/>
</dbReference>
<dbReference type="GO" id="GO:0015171">
    <property type="term" value="F:amino acid transmembrane transporter activity"/>
    <property type="evidence" value="ECO:0007669"/>
    <property type="project" value="TreeGrafter"/>
</dbReference>
<evidence type="ECO:0000313" key="7">
    <source>
        <dbReference type="EMBL" id="TQR07769.1"/>
    </source>
</evidence>
<comment type="subcellular location">
    <subcellularLocation>
        <location evidence="1">Cell membrane</location>
        <topology evidence="1">Multi-pass membrane protein</topology>
    </subcellularLocation>
</comment>
<feature type="transmembrane region" description="Helical" evidence="6">
    <location>
        <begin position="151"/>
        <end position="175"/>
    </location>
</feature>
<accession>A0A544SRG6</accession>
<evidence type="ECO:0000256" key="4">
    <source>
        <dbReference type="ARBA" id="ARBA00022989"/>
    </source>
</evidence>
<keyword evidence="3 6" id="KW-0812">Transmembrane</keyword>
<evidence type="ECO:0000256" key="2">
    <source>
        <dbReference type="ARBA" id="ARBA00022475"/>
    </source>
</evidence>
<dbReference type="InterPro" id="IPR001123">
    <property type="entry name" value="LeuE-type"/>
</dbReference>
<comment type="caution">
    <text evidence="7">The sequence shown here is derived from an EMBL/GenBank/DDBJ whole genome shotgun (WGS) entry which is preliminary data.</text>
</comment>
<protein>
    <submittedName>
        <fullName evidence="7">LysE family translocator</fullName>
    </submittedName>
</protein>
<dbReference type="OrthoDB" id="9784202at2"/>
<evidence type="ECO:0000256" key="3">
    <source>
        <dbReference type="ARBA" id="ARBA00022692"/>
    </source>
</evidence>
<dbReference type="PIRSF" id="PIRSF006324">
    <property type="entry name" value="LeuE"/>
    <property type="match status" value="1"/>
</dbReference>
<feature type="transmembrane region" description="Helical" evidence="6">
    <location>
        <begin position="76"/>
        <end position="97"/>
    </location>
</feature>
<dbReference type="Pfam" id="PF01810">
    <property type="entry name" value="LysE"/>
    <property type="match status" value="1"/>
</dbReference>
<dbReference type="Proteomes" id="UP000317316">
    <property type="component" value="Unassembled WGS sequence"/>
</dbReference>
<gene>
    <name evidence="7" type="ORF">FG382_22230</name>
</gene>
<dbReference type="RefSeq" id="WP_142541031.1">
    <property type="nucleotide sequence ID" value="NZ_VDGH01000021.1"/>
</dbReference>
<evidence type="ECO:0000256" key="1">
    <source>
        <dbReference type="ARBA" id="ARBA00004651"/>
    </source>
</evidence>
<dbReference type="GO" id="GO:0005886">
    <property type="term" value="C:plasma membrane"/>
    <property type="evidence" value="ECO:0007669"/>
    <property type="project" value="UniProtKB-SubCell"/>
</dbReference>
<keyword evidence="5 6" id="KW-0472">Membrane</keyword>